<evidence type="ECO:0000313" key="11">
    <source>
        <dbReference type="EMBL" id="OCW57800.1"/>
    </source>
</evidence>
<dbReference type="InterPro" id="IPR012549">
    <property type="entry name" value="EptA-like_N"/>
</dbReference>
<dbReference type="OrthoDB" id="9786870at2"/>
<dbReference type="Gene3D" id="3.40.720.10">
    <property type="entry name" value="Alkaline Phosphatase, subunit A"/>
    <property type="match status" value="1"/>
</dbReference>
<feature type="domain" description="Sulfatase N-terminal" evidence="9">
    <location>
        <begin position="231"/>
        <end position="519"/>
    </location>
</feature>
<evidence type="ECO:0000259" key="10">
    <source>
        <dbReference type="Pfam" id="PF08019"/>
    </source>
</evidence>
<keyword evidence="2" id="KW-1003">Cell membrane</keyword>
<proteinExistence type="predicted"/>
<dbReference type="PANTHER" id="PTHR30443">
    <property type="entry name" value="INNER MEMBRANE PROTEIN"/>
    <property type="match status" value="1"/>
</dbReference>
<evidence type="ECO:0000313" key="12">
    <source>
        <dbReference type="Proteomes" id="UP000094795"/>
    </source>
</evidence>
<evidence type="ECO:0000256" key="5">
    <source>
        <dbReference type="ARBA" id="ARBA00022692"/>
    </source>
</evidence>
<evidence type="ECO:0000256" key="1">
    <source>
        <dbReference type="ARBA" id="ARBA00004429"/>
    </source>
</evidence>
<dbReference type="CDD" id="cd16017">
    <property type="entry name" value="LptA"/>
    <property type="match status" value="1"/>
</dbReference>
<feature type="transmembrane region" description="Helical" evidence="8">
    <location>
        <begin position="71"/>
        <end position="93"/>
    </location>
</feature>
<dbReference type="Proteomes" id="UP000094795">
    <property type="component" value="Unassembled WGS sequence"/>
</dbReference>
<keyword evidence="7 8" id="KW-0472">Membrane</keyword>
<keyword evidence="12" id="KW-1185">Reference proteome</keyword>
<dbReference type="EMBL" id="LQZT01000012">
    <property type="protein sequence ID" value="OCW57800.1"/>
    <property type="molecule type" value="Genomic_DNA"/>
</dbReference>
<dbReference type="PANTHER" id="PTHR30443:SF0">
    <property type="entry name" value="PHOSPHOETHANOLAMINE TRANSFERASE EPTA"/>
    <property type="match status" value="1"/>
</dbReference>
<dbReference type="Pfam" id="PF08019">
    <property type="entry name" value="EptA_B_N"/>
    <property type="match status" value="1"/>
</dbReference>
<dbReference type="STRING" id="1480615.AWJ14_03110"/>
<reference evidence="11 12" key="1">
    <citation type="submission" date="2015-12" db="EMBL/GenBank/DDBJ databases">
        <authorList>
            <person name="Shamseldin A."/>
            <person name="Moawad H."/>
            <person name="Abd El-Rahim W.M."/>
            <person name="Sadowsky M.J."/>
        </authorList>
    </citation>
    <scope>NUCLEOTIDE SEQUENCE [LARGE SCALE GENOMIC DNA]</scope>
    <source>
        <strain evidence="11 12">JC234</strain>
    </source>
</reference>
<feature type="domain" description="Phosphoethanolamine transferase N-terminal" evidence="10">
    <location>
        <begin position="52"/>
        <end position="197"/>
    </location>
</feature>
<dbReference type="SUPFAM" id="SSF53649">
    <property type="entry name" value="Alkaline phosphatase-like"/>
    <property type="match status" value="1"/>
</dbReference>
<dbReference type="AlphaFoldDB" id="A0A1C1YWL2"/>
<sequence length="545" mass="59292">MKLTRPHVGSVTLSLLVSAFILGACNTVFWNKTSLAFGEHRLALAAFSIGIAALLTALLVSLSVKYVTKPLFILAIVGAAAASWFMGQFGVIIDTDMIRNVAATTPAEAGHLITPAFVRHMLLYAVLPSLLVAIVHIRHRSFGAKVKANLAVIAPLLVLALVMALWQYPAIASTMRNNRIVIKTLNPISPLVSVIKFGIRSGKEKTIVAAPLDRNARPGPLLAQADKPVLTIIVAGETARAQNFSLGGYARKTNPELEKRDIAYFTQATSCGTATEVSIPCMFSVLGRADFTHEAGLARENLLDVLSHAGIDVTWWENNTGDKAVARRVRERNFAIENDPRYCVNTECKDQVMVDALGAWLDGLKGNATLVLHQMGSHGPTYYQRYDEAQRLFTPDCRTAEFADCTQAEIVNAYDNTIVATDHMLAQIIDMLAARSDRFASSLIYMSDHGESLGEKGLYLHGMPYMFAPSEQTRVPFIIWVSDSYSKIFGVTASCLEAGADAPTSQDNMFHTVLGLMDIKSSHYDPALDVTATCRTPELTATAGR</sequence>
<feature type="transmembrane region" description="Helical" evidence="8">
    <location>
        <begin position="42"/>
        <end position="64"/>
    </location>
</feature>
<dbReference type="InterPro" id="IPR000917">
    <property type="entry name" value="Sulfatase_N"/>
</dbReference>
<evidence type="ECO:0000256" key="2">
    <source>
        <dbReference type="ARBA" id="ARBA00022475"/>
    </source>
</evidence>
<gene>
    <name evidence="11" type="ORF">AWJ14_03110</name>
</gene>
<evidence type="ECO:0000259" key="9">
    <source>
        <dbReference type="Pfam" id="PF00884"/>
    </source>
</evidence>
<feature type="transmembrane region" description="Helical" evidence="8">
    <location>
        <begin position="113"/>
        <end position="137"/>
    </location>
</feature>
<name>A0A1C1YWL2_9HYPH</name>
<evidence type="ECO:0000256" key="4">
    <source>
        <dbReference type="ARBA" id="ARBA00022679"/>
    </source>
</evidence>
<dbReference type="NCBIfam" id="NF028537">
    <property type="entry name" value="P_eth_NH2_trans"/>
    <property type="match status" value="1"/>
</dbReference>
<dbReference type="InterPro" id="IPR058130">
    <property type="entry name" value="PEA_transf_C"/>
</dbReference>
<evidence type="ECO:0000256" key="6">
    <source>
        <dbReference type="ARBA" id="ARBA00022989"/>
    </source>
</evidence>
<keyword evidence="5 8" id="KW-0812">Transmembrane</keyword>
<keyword evidence="3" id="KW-0997">Cell inner membrane</keyword>
<feature type="transmembrane region" description="Helical" evidence="8">
    <location>
        <begin position="12"/>
        <end position="30"/>
    </location>
</feature>
<dbReference type="GO" id="GO:0009244">
    <property type="term" value="P:lipopolysaccharide core region biosynthetic process"/>
    <property type="evidence" value="ECO:0007669"/>
    <property type="project" value="TreeGrafter"/>
</dbReference>
<evidence type="ECO:0000256" key="7">
    <source>
        <dbReference type="ARBA" id="ARBA00023136"/>
    </source>
</evidence>
<dbReference type="InterPro" id="IPR017850">
    <property type="entry name" value="Alkaline_phosphatase_core_sf"/>
</dbReference>
<accession>A0A1C1YWL2</accession>
<protein>
    <submittedName>
        <fullName evidence="11">Sulfatase</fullName>
    </submittedName>
</protein>
<feature type="transmembrane region" description="Helical" evidence="8">
    <location>
        <begin position="149"/>
        <end position="168"/>
    </location>
</feature>
<dbReference type="RefSeq" id="WP_066178047.1">
    <property type="nucleotide sequence ID" value="NZ_LQZT01000012.1"/>
</dbReference>
<dbReference type="PROSITE" id="PS51257">
    <property type="entry name" value="PROKAR_LIPOPROTEIN"/>
    <property type="match status" value="1"/>
</dbReference>
<dbReference type="GO" id="GO:0005886">
    <property type="term" value="C:plasma membrane"/>
    <property type="evidence" value="ECO:0007669"/>
    <property type="project" value="UniProtKB-SubCell"/>
</dbReference>
<keyword evidence="4" id="KW-0808">Transferase</keyword>
<evidence type="ECO:0000256" key="8">
    <source>
        <dbReference type="SAM" id="Phobius"/>
    </source>
</evidence>
<organism evidence="11 12">
    <name type="scientific">Hoeflea olei</name>
    <dbReference type="NCBI Taxonomy" id="1480615"/>
    <lineage>
        <taxon>Bacteria</taxon>
        <taxon>Pseudomonadati</taxon>
        <taxon>Pseudomonadota</taxon>
        <taxon>Alphaproteobacteria</taxon>
        <taxon>Hyphomicrobiales</taxon>
        <taxon>Rhizobiaceae</taxon>
        <taxon>Hoeflea</taxon>
    </lineage>
</organism>
<comment type="subcellular location">
    <subcellularLocation>
        <location evidence="1">Cell inner membrane</location>
        <topology evidence="1">Multi-pass membrane protein</topology>
    </subcellularLocation>
</comment>
<keyword evidence="6 8" id="KW-1133">Transmembrane helix</keyword>
<dbReference type="GO" id="GO:0016776">
    <property type="term" value="F:phosphotransferase activity, phosphate group as acceptor"/>
    <property type="evidence" value="ECO:0007669"/>
    <property type="project" value="TreeGrafter"/>
</dbReference>
<evidence type="ECO:0000256" key="3">
    <source>
        <dbReference type="ARBA" id="ARBA00022519"/>
    </source>
</evidence>
<comment type="caution">
    <text evidence="11">The sequence shown here is derived from an EMBL/GenBank/DDBJ whole genome shotgun (WGS) entry which is preliminary data.</text>
</comment>
<dbReference type="Pfam" id="PF00884">
    <property type="entry name" value="Sulfatase"/>
    <property type="match status" value="1"/>
</dbReference>
<dbReference type="InterPro" id="IPR040423">
    <property type="entry name" value="PEA_transferase"/>
</dbReference>